<gene>
    <name evidence="2" type="ORF">HB375_09580</name>
</gene>
<evidence type="ECO:0000313" key="2">
    <source>
        <dbReference type="EMBL" id="NIX76864.1"/>
    </source>
</evidence>
<evidence type="ECO:0000313" key="3">
    <source>
        <dbReference type="Proteomes" id="UP000707352"/>
    </source>
</evidence>
<keyword evidence="1" id="KW-0472">Membrane</keyword>
<dbReference type="Proteomes" id="UP000707352">
    <property type="component" value="Unassembled WGS sequence"/>
</dbReference>
<keyword evidence="1" id="KW-1133">Transmembrane helix</keyword>
<organism evidence="2 3">
    <name type="scientific">Microvirga terricola</name>
    <dbReference type="NCBI Taxonomy" id="2719797"/>
    <lineage>
        <taxon>Bacteria</taxon>
        <taxon>Pseudomonadati</taxon>
        <taxon>Pseudomonadota</taxon>
        <taxon>Alphaproteobacteria</taxon>
        <taxon>Hyphomicrobiales</taxon>
        <taxon>Methylobacteriaceae</taxon>
        <taxon>Microvirga</taxon>
    </lineage>
</organism>
<sequence>MIVALFTLSLAMIVGGLLSVFLGWDIVLIERGWTMVIAGAVTAASGAVLLGVTAAVSKLSKIQSELARLHSGLNEVPAEPAAVVPAAGLSLAALAGGLFGGGLLKGRADKAEKTEERPLPFFGTDKHGQGDEVALASEGLEETRLPEETPFGSKVSLEEEAAEVAPPAEDEFAPAKVPEFLFAERYRETSYTETRVTEVDDGLYVSQKTVETFTSEPEEKAEAAPEAAESAPKATVIGTYNSGDNKYVMYSDGSIEAETPQGMFTFKSLDELKEFIASGGEGPASAT</sequence>
<evidence type="ECO:0000256" key="1">
    <source>
        <dbReference type="SAM" id="Phobius"/>
    </source>
</evidence>
<name>A0ABX0VCI3_9HYPH</name>
<dbReference type="RefSeq" id="WP_167672550.1">
    <property type="nucleotide sequence ID" value="NZ_JAATJS010000003.1"/>
</dbReference>
<keyword evidence="1" id="KW-0812">Transmembrane</keyword>
<dbReference type="EMBL" id="JAATJS010000003">
    <property type="protein sequence ID" value="NIX76864.1"/>
    <property type="molecule type" value="Genomic_DNA"/>
</dbReference>
<keyword evidence="3" id="KW-1185">Reference proteome</keyword>
<feature type="transmembrane region" description="Helical" evidence="1">
    <location>
        <begin position="33"/>
        <end position="56"/>
    </location>
</feature>
<reference evidence="2 3" key="1">
    <citation type="submission" date="2020-03" db="EMBL/GenBank/DDBJ databases">
        <title>The genome sequence of Microvirga sp. c23x22.</title>
        <authorList>
            <person name="Zhang X."/>
        </authorList>
    </citation>
    <scope>NUCLEOTIDE SEQUENCE [LARGE SCALE GENOMIC DNA]</scope>
    <source>
        <strain evidence="3">c23x22</strain>
    </source>
</reference>
<proteinExistence type="predicted"/>
<accession>A0ABX0VCI3</accession>
<comment type="caution">
    <text evidence="2">The sequence shown here is derived from an EMBL/GenBank/DDBJ whole genome shotgun (WGS) entry which is preliminary data.</text>
</comment>
<protein>
    <submittedName>
        <fullName evidence="2">Uncharacterized protein</fullName>
    </submittedName>
</protein>